<reference evidence="10" key="1">
    <citation type="journal article" date="2019" name="Int. J. Syst. Evol. Microbiol.">
        <title>The Global Catalogue of Microorganisms (GCM) 10K type strain sequencing project: providing services to taxonomists for standard genome sequencing and annotation.</title>
        <authorList>
            <consortium name="The Broad Institute Genomics Platform"/>
            <consortium name="The Broad Institute Genome Sequencing Center for Infectious Disease"/>
            <person name="Wu L."/>
            <person name="Ma J."/>
        </authorList>
    </citation>
    <scope>NUCLEOTIDE SEQUENCE [LARGE SCALE GENOMIC DNA]</scope>
    <source>
        <strain evidence="10">CCUG 56401</strain>
    </source>
</reference>
<evidence type="ECO:0000256" key="2">
    <source>
        <dbReference type="ARBA" id="ARBA00006676"/>
    </source>
</evidence>
<keyword evidence="7" id="KW-0732">Signal</keyword>
<evidence type="ECO:0000256" key="5">
    <source>
        <dbReference type="ARBA" id="ARBA00022801"/>
    </source>
</evidence>
<accession>A0ABW3FR57</accession>
<protein>
    <recommendedName>
        <fullName evidence="3">adenosine deaminase</fullName>
        <ecNumber evidence="3">3.5.4.4</ecNumber>
    </recommendedName>
</protein>
<feature type="domain" description="Adenosine deaminase" evidence="8">
    <location>
        <begin position="343"/>
        <end position="488"/>
    </location>
</feature>
<dbReference type="PANTHER" id="PTHR11409">
    <property type="entry name" value="ADENOSINE DEAMINASE"/>
    <property type="match status" value="1"/>
</dbReference>
<evidence type="ECO:0000256" key="1">
    <source>
        <dbReference type="ARBA" id="ARBA00001947"/>
    </source>
</evidence>
<evidence type="ECO:0000256" key="7">
    <source>
        <dbReference type="SAM" id="SignalP"/>
    </source>
</evidence>
<feature type="chain" id="PRO_5045221650" description="adenosine deaminase" evidence="7">
    <location>
        <begin position="44"/>
        <end position="558"/>
    </location>
</feature>
<comment type="similarity">
    <text evidence="2">Belongs to the metallo-dependent hydrolases superfamily. Adenosine and AMP deaminases family.</text>
</comment>
<dbReference type="RefSeq" id="WP_263249552.1">
    <property type="nucleotide sequence ID" value="NZ_BAABLT010000007.1"/>
</dbReference>
<dbReference type="EC" id="3.5.4.4" evidence="3"/>
<organism evidence="9 10">
    <name type="scientific">Saccharopolyspora rosea</name>
    <dbReference type="NCBI Taxonomy" id="524884"/>
    <lineage>
        <taxon>Bacteria</taxon>
        <taxon>Bacillati</taxon>
        <taxon>Actinomycetota</taxon>
        <taxon>Actinomycetes</taxon>
        <taxon>Pseudonocardiales</taxon>
        <taxon>Pseudonocardiaceae</taxon>
        <taxon>Saccharopolyspora</taxon>
    </lineage>
</organism>
<dbReference type="InterPro" id="IPR006330">
    <property type="entry name" value="Ado/ade_deaminase"/>
</dbReference>
<dbReference type="Proteomes" id="UP001597018">
    <property type="component" value="Unassembled WGS sequence"/>
</dbReference>
<comment type="caution">
    <text evidence="9">The sequence shown here is derived from an EMBL/GenBank/DDBJ whole genome shotgun (WGS) entry which is preliminary data.</text>
</comment>
<comment type="cofactor">
    <cofactor evidence="1">
        <name>Zn(2+)</name>
        <dbReference type="ChEBI" id="CHEBI:29105"/>
    </cofactor>
</comment>
<dbReference type="EMBL" id="JBHTIW010000001">
    <property type="protein sequence ID" value="MFD0918687.1"/>
    <property type="molecule type" value="Genomic_DNA"/>
</dbReference>
<dbReference type="InterPro" id="IPR032466">
    <property type="entry name" value="Metal_Hydrolase"/>
</dbReference>
<sequence length="558" mass="62034">MPESWPYETPHEPKDNSRYRRKLSRRLATAALVLPSAAWPAWAVGCDPDDKECQVDEYLTSVKGDPDQLRAFLLDLPKGGDLHNHLRGAVPTEKLIDYAIRDNICINDLTLQSRRPQPCKSPERPATDMNGDVNFRNRVLGAWSMEGFTNPDLQAGHDHFFATFGKFGAAADRHDGDSLAEVARITDRQNQVYLETLLGARSTDTKKLVNKVWGTQKPVTPNDFGTLLDKLTENGAMAAIANHAANDLAQVYTDARNELQCADRQNADPACGVDIRFDHQVGRNQPQAVVFAQLLLGFLLQGTQGWDRSVGVNLVQPEDGKISLRDYHLQMQMIRFLKGKFPGKHVTLHAGELVSGLEGVSYHDLTFHINDAVNTAGAERIGHGVDLRHEDEWRALTHVMRDQHTALEAPLTSNCQILKACAPGEEPDTHPLTAYRDANVPVALATDDAGVSRSDMTEDYQRGVTHFALDYYALKKLTRDSLEYGFMPGGSLWRNRDGFEFVQPCEGADPSQEHPGGTCGEYLDANVKASLQWTQEHRLHVFEEKYSNAAHRLADPAA</sequence>
<keyword evidence="4" id="KW-0479">Metal-binding</keyword>
<evidence type="ECO:0000256" key="6">
    <source>
        <dbReference type="ARBA" id="ARBA00022833"/>
    </source>
</evidence>
<evidence type="ECO:0000259" key="8">
    <source>
        <dbReference type="Pfam" id="PF00962"/>
    </source>
</evidence>
<gene>
    <name evidence="9" type="ORF">ACFQ16_02925</name>
</gene>
<dbReference type="Gene3D" id="3.20.20.140">
    <property type="entry name" value="Metal-dependent hydrolases"/>
    <property type="match status" value="1"/>
</dbReference>
<dbReference type="PANTHER" id="PTHR11409:SF43">
    <property type="entry name" value="ADENOSINE DEAMINASE"/>
    <property type="match status" value="1"/>
</dbReference>
<keyword evidence="5" id="KW-0378">Hydrolase</keyword>
<dbReference type="InterPro" id="IPR001365">
    <property type="entry name" value="A_deaminase_dom"/>
</dbReference>
<dbReference type="SUPFAM" id="SSF51556">
    <property type="entry name" value="Metallo-dependent hydrolases"/>
    <property type="match status" value="1"/>
</dbReference>
<name>A0ABW3FR57_9PSEU</name>
<feature type="signal peptide" evidence="7">
    <location>
        <begin position="1"/>
        <end position="43"/>
    </location>
</feature>
<keyword evidence="10" id="KW-1185">Reference proteome</keyword>
<evidence type="ECO:0000313" key="9">
    <source>
        <dbReference type="EMBL" id="MFD0918687.1"/>
    </source>
</evidence>
<evidence type="ECO:0000256" key="3">
    <source>
        <dbReference type="ARBA" id="ARBA00012784"/>
    </source>
</evidence>
<evidence type="ECO:0000256" key="4">
    <source>
        <dbReference type="ARBA" id="ARBA00022723"/>
    </source>
</evidence>
<dbReference type="Pfam" id="PF00962">
    <property type="entry name" value="A_deaminase"/>
    <property type="match status" value="1"/>
</dbReference>
<keyword evidence="6" id="KW-0862">Zinc</keyword>
<proteinExistence type="inferred from homology"/>
<evidence type="ECO:0000313" key="10">
    <source>
        <dbReference type="Proteomes" id="UP001597018"/>
    </source>
</evidence>